<dbReference type="AlphaFoldDB" id="A0A6N2MQ98"/>
<dbReference type="EMBL" id="CAADRP010001874">
    <property type="protein sequence ID" value="VFU55211.1"/>
    <property type="molecule type" value="Genomic_DNA"/>
</dbReference>
<protein>
    <submittedName>
        <fullName evidence="1">Uncharacterized protein</fullName>
    </submittedName>
</protein>
<evidence type="ECO:0000313" key="1">
    <source>
        <dbReference type="EMBL" id="VFU55211.1"/>
    </source>
</evidence>
<accession>A0A6N2MQ98</accession>
<reference evidence="1" key="1">
    <citation type="submission" date="2019-03" db="EMBL/GenBank/DDBJ databases">
        <authorList>
            <person name="Mank J."/>
            <person name="Almeida P."/>
        </authorList>
    </citation>
    <scope>NUCLEOTIDE SEQUENCE</scope>
    <source>
        <strain evidence="1">78183</strain>
    </source>
</reference>
<gene>
    <name evidence="1" type="ORF">SVIM_LOCUS391368</name>
</gene>
<name>A0A6N2MQ98_SALVM</name>
<sequence>MKKPNLTVDQGNIINHCRRQPLEEDGLFCRKIRVNGRGTIVIGDAPPIELEFFDLIKRRRSQSCQLQQLIKENTKQDPLLVFDNTFSQSILPY</sequence>
<proteinExistence type="predicted"/>
<organism evidence="1">
    <name type="scientific">Salix viminalis</name>
    <name type="common">Common osier</name>
    <name type="synonym">Basket willow</name>
    <dbReference type="NCBI Taxonomy" id="40686"/>
    <lineage>
        <taxon>Eukaryota</taxon>
        <taxon>Viridiplantae</taxon>
        <taxon>Streptophyta</taxon>
        <taxon>Embryophyta</taxon>
        <taxon>Tracheophyta</taxon>
        <taxon>Spermatophyta</taxon>
        <taxon>Magnoliopsida</taxon>
        <taxon>eudicotyledons</taxon>
        <taxon>Gunneridae</taxon>
        <taxon>Pentapetalae</taxon>
        <taxon>rosids</taxon>
        <taxon>fabids</taxon>
        <taxon>Malpighiales</taxon>
        <taxon>Salicaceae</taxon>
        <taxon>Saliceae</taxon>
        <taxon>Salix</taxon>
    </lineage>
</organism>